<dbReference type="SUPFAM" id="SSF51306">
    <property type="entry name" value="LexA/Signal peptidase"/>
    <property type="match status" value="1"/>
</dbReference>
<sequence length="213" mass="23935">MNKSELKEIRIENLKKFFEDKTLPTKDKSLLSQLMSGKASFGEKVSRRLEEDYGMGPYYLDSTPNSPIGSDDDQQIRFERLNIEAACGNGIENLPAEVVDYVNVSRLWAKDKFGGNLSHIKIITARGDSMAGTIDEGDVIFVDTAVTEMVEDGVYLIHVSDGLRAKRLQRTVTGGVKILSDNKRYETETVEKHDLEQLKICGKIKGAWKLEEM</sequence>
<evidence type="ECO:0000313" key="6">
    <source>
        <dbReference type="Proteomes" id="UP001057336"/>
    </source>
</evidence>
<reference evidence="5" key="1">
    <citation type="submission" date="2021-04" db="EMBL/GenBank/DDBJ databases">
        <title>Characterizing Neisseria spp. as novel respiratory pathobionts in bronchiectasis.</title>
        <authorList>
            <person name="Li L."/>
            <person name="Mac Aogain M."/>
            <person name="Xu T."/>
            <person name="Jaggi T.K."/>
            <person name="Chan L.Y."/>
            <person name="Keir H.R."/>
            <person name="Dicker A.J."/>
            <person name="Qu J."/>
            <person name="Liu Y."/>
            <person name="Chen H.S."/>
            <person name="Koh M.S."/>
            <person name="Ong T.H."/>
            <person name="Lim A.Y.H."/>
            <person name="Abisheganaden J."/>
            <person name="Low T.B."/>
            <person name="Oliver B.G."/>
            <person name="Tan N.S."/>
            <person name="Fang M."/>
            <person name="Chalmers J.D."/>
            <person name="Chotirmall S.H."/>
        </authorList>
    </citation>
    <scope>NUCLEOTIDE SEQUENCE</scope>
    <source>
        <strain evidence="5">CG0073</strain>
    </source>
</reference>
<dbReference type="EMBL" id="CP073118">
    <property type="protein sequence ID" value="UTG75543.1"/>
    <property type="molecule type" value="Genomic_DNA"/>
</dbReference>
<dbReference type="AlphaFoldDB" id="A0A9X9N6T3"/>
<dbReference type="CDD" id="cd06529">
    <property type="entry name" value="S24_LexA-like"/>
    <property type="match status" value="1"/>
</dbReference>
<dbReference type="InterPro" id="IPR015927">
    <property type="entry name" value="Peptidase_S24_S26A/B/C"/>
</dbReference>
<keyword evidence="3" id="KW-0804">Transcription</keyword>
<protein>
    <submittedName>
        <fullName evidence="5">S24 family peptidase</fullName>
    </submittedName>
</protein>
<evidence type="ECO:0000259" key="4">
    <source>
        <dbReference type="Pfam" id="PF00717"/>
    </source>
</evidence>
<dbReference type="Proteomes" id="UP001057336">
    <property type="component" value="Chromosome"/>
</dbReference>
<proteinExistence type="predicted"/>
<evidence type="ECO:0000256" key="3">
    <source>
        <dbReference type="ARBA" id="ARBA00023163"/>
    </source>
</evidence>
<keyword evidence="1" id="KW-0805">Transcription regulation</keyword>
<organism evidence="5 6">
    <name type="scientific">Neisseria subflava</name>
    <dbReference type="NCBI Taxonomy" id="28449"/>
    <lineage>
        <taxon>Bacteria</taxon>
        <taxon>Pseudomonadati</taxon>
        <taxon>Pseudomonadota</taxon>
        <taxon>Betaproteobacteria</taxon>
        <taxon>Neisseriales</taxon>
        <taxon>Neisseriaceae</taxon>
        <taxon>Neisseria</taxon>
    </lineage>
</organism>
<evidence type="ECO:0000313" key="5">
    <source>
        <dbReference type="EMBL" id="UTG75543.1"/>
    </source>
</evidence>
<gene>
    <name evidence="5" type="ORF">KCG53_10745</name>
</gene>
<evidence type="ECO:0000256" key="1">
    <source>
        <dbReference type="ARBA" id="ARBA00023015"/>
    </source>
</evidence>
<dbReference type="PANTHER" id="PTHR40661">
    <property type="match status" value="1"/>
</dbReference>
<keyword evidence="2" id="KW-0238">DNA-binding</keyword>
<accession>A0A9X9N6T3</accession>
<feature type="domain" description="Peptidase S24/S26A/S26B/S26C" evidence="4">
    <location>
        <begin position="85"/>
        <end position="204"/>
    </location>
</feature>
<dbReference type="Gene3D" id="2.10.109.10">
    <property type="entry name" value="Umud Fragment, subunit A"/>
    <property type="match status" value="1"/>
</dbReference>
<dbReference type="InterPro" id="IPR036286">
    <property type="entry name" value="LexA/Signal_pep-like_sf"/>
</dbReference>
<dbReference type="Pfam" id="PF00717">
    <property type="entry name" value="Peptidase_S24"/>
    <property type="match status" value="1"/>
</dbReference>
<dbReference type="InterPro" id="IPR039418">
    <property type="entry name" value="LexA-like"/>
</dbReference>
<name>A0A9X9N6T3_NEISU</name>
<evidence type="ECO:0000256" key="2">
    <source>
        <dbReference type="ARBA" id="ARBA00023125"/>
    </source>
</evidence>
<dbReference type="PANTHER" id="PTHR40661:SF3">
    <property type="entry name" value="FELS-1 PROPHAGE TRANSCRIPTIONAL REGULATOR"/>
    <property type="match status" value="1"/>
</dbReference>
<dbReference type="GO" id="GO:0003677">
    <property type="term" value="F:DNA binding"/>
    <property type="evidence" value="ECO:0007669"/>
    <property type="project" value="UniProtKB-KW"/>
</dbReference>